<dbReference type="InterPro" id="IPR058634">
    <property type="entry name" value="AaeA-lik-b-barrel"/>
</dbReference>
<comment type="similarity">
    <text evidence="2">Belongs to the membrane fusion protein (MFP) (TC 8.A.1) family.</text>
</comment>
<name>A0A6M4MC24_9ALTE</name>
<feature type="domain" description="Multidrug resistance protein MdtA-like barrel-sandwich hybrid" evidence="4">
    <location>
        <begin position="59"/>
        <end position="248"/>
    </location>
</feature>
<evidence type="ECO:0000256" key="3">
    <source>
        <dbReference type="SAM" id="Phobius"/>
    </source>
</evidence>
<evidence type="ECO:0000259" key="5">
    <source>
        <dbReference type="Pfam" id="PF25963"/>
    </source>
</evidence>
<reference evidence="7" key="1">
    <citation type="submission" date="2014-12" db="EMBL/GenBank/DDBJ databases">
        <title>Complete genome sequence of a multi-drug resistant Klebsiella pneumoniae.</title>
        <authorList>
            <person name="Hua X."/>
            <person name="Chen Q."/>
            <person name="Li X."/>
            <person name="Feng Y."/>
            <person name="Ruan Z."/>
            <person name="Yu Y."/>
        </authorList>
    </citation>
    <scope>NUCLEOTIDE SEQUENCE [LARGE SCALE GENOMIC DNA]</scope>
    <source>
        <strain evidence="7">5.12</strain>
    </source>
</reference>
<evidence type="ECO:0000256" key="1">
    <source>
        <dbReference type="ARBA" id="ARBA00004196"/>
    </source>
</evidence>
<dbReference type="Gene3D" id="2.40.50.100">
    <property type="match status" value="1"/>
</dbReference>
<gene>
    <name evidence="6" type="ORF">CA267_006005</name>
</gene>
<dbReference type="PANTHER" id="PTHR30386">
    <property type="entry name" value="MEMBRANE FUSION SUBUNIT OF EMRAB-TOLC MULTIDRUG EFFLUX PUMP"/>
    <property type="match status" value="1"/>
</dbReference>
<dbReference type="GO" id="GO:0055085">
    <property type="term" value="P:transmembrane transport"/>
    <property type="evidence" value="ECO:0007669"/>
    <property type="project" value="InterPro"/>
</dbReference>
<dbReference type="InterPro" id="IPR050739">
    <property type="entry name" value="MFP"/>
</dbReference>
<dbReference type="Pfam" id="PF25963">
    <property type="entry name" value="Beta-barrel_AAEA"/>
    <property type="match status" value="1"/>
</dbReference>
<dbReference type="KEGG" id="apel:CA267_006005"/>
<reference evidence="6 7" key="2">
    <citation type="submission" date="2020-04" db="EMBL/GenBank/DDBJ databases">
        <title>Complete genome sequence of Alteromonas pelagimontana 5.12T.</title>
        <authorList>
            <person name="Sinha R.K."/>
            <person name="Krishnan K.P."/>
            <person name="Kurian J.P."/>
        </authorList>
    </citation>
    <scope>NUCLEOTIDE SEQUENCE [LARGE SCALE GENOMIC DNA]</scope>
    <source>
        <strain evidence="6 7">5.12</strain>
    </source>
</reference>
<proteinExistence type="inferred from homology"/>
<accession>A0A6M4MC24</accession>
<organism evidence="6 7">
    <name type="scientific">Alteromonas pelagimontana</name>
    <dbReference type="NCBI Taxonomy" id="1858656"/>
    <lineage>
        <taxon>Bacteria</taxon>
        <taxon>Pseudomonadati</taxon>
        <taxon>Pseudomonadota</taxon>
        <taxon>Gammaproteobacteria</taxon>
        <taxon>Alteromonadales</taxon>
        <taxon>Alteromonadaceae</taxon>
        <taxon>Alteromonas/Salinimonas group</taxon>
        <taxon>Alteromonas</taxon>
    </lineage>
</organism>
<dbReference type="OrthoDB" id="9811754at2"/>
<feature type="transmembrane region" description="Helical" evidence="3">
    <location>
        <begin position="23"/>
        <end position="42"/>
    </location>
</feature>
<dbReference type="SUPFAM" id="SSF111369">
    <property type="entry name" value="HlyD-like secretion proteins"/>
    <property type="match status" value="1"/>
</dbReference>
<feature type="domain" description="p-hydroxybenzoic acid efflux pump subunit AaeA-like beta-barrel" evidence="5">
    <location>
        <begin position="253"/>
        <end position="340"/>
    </location>
</feature>
<dbReference type="RefSeq" id="WP_075608329.1">
    <property type="nucleotide sequence ID" value="NZ_CP052766.1"/>
</dbReference>
<evidence type="ECO:0000259" key="4">
    <source>
        <dbReference type="Pfam" id="PF25917"/>
    </source>
</evidence>
<dbReference type="Pfam" id="PF25917">
    <property type="entry name" value="BSH_RND"/>
    <property type="match status" value="1"/>
</dbReference>
<dbReference type="EMBL" id="CP052766">
    <property type="protein sequence ID" value="QJR80358.1"/>
    <property type="molecule type" value="Genomic_DNA"/>
</dbReference>
<keyword evidence="3" id="KW-0812">Transmembrane</keyword>
<evidence type="ECO:0000313" key="6">
    <source>
        <dbReference type="EMBL" id="QJR80358.1"/>
    </source>
</evidence>
<comment type="subcellular location">
    <subcellularLocation>
        <location evidence="1">Cell envelope</location>
    </subcellularLocation>
</comment>
<dbReference type="GO" id="GO:0030313">
    <property type="term" value="C:cell envelope"/>
    <property type="evidence" value="ECO:0007669"/>
    <property type="project" value="UniProtKB-SubCell"/>
</dbReference>
<evidence type="ECO:0000313" key="7">
    <source>
        <dbReference type="Proteomes" id="UP000219285"/>
    </source>
</evidence>
<dbReference type="Proteomes" id="UP000219285">
    <property type="component" value="Chromosome"/>
</dbReference>
<evidence type="ECO:0000256" key="2">
    <source>
        <dbReference type="ARBA" id="ARBA00009477"/>
    </source>
</evidence>
<dbReference type="Gene3D" id="2.40.30.170">
    <property type="match status" value="1"/>
</dbReference>
<keyword evidence="3" id="KW-0472">Membrane</keyword>
<dbReference type="InterPro" id="IPR058625">
    <property type="entry name" value="MdtA-like_BSH"/>
</dbReference>
<protein>
    <submittedName>
        <fullName evidence="6">HlyD family secretion protein</fullName>
    </submittedName>
</protein>
<dbReference type="AlphaFoldDB" id="A0A6M4MC24"/>
<dbReference type="PANTHER" id="PTHR30386:SF19">
    <property type="entry name" value="MULTIDRUG EXPORT PROTEIN EMRA-RELATED"/>
    <property type="match status" value="1"/>
</dbReference>
<keyword evidence="7" id="KW-1185">Reference proteome</keyword>
<keyword evidence="3" id="KW-1133">Transmembrane helix</keyword>
<dbReference type="Gene3D" id="1.10.287.470">
    <property type="entry name" value="Helix hairpin bin"/>
    <property type="match status" value="1"/>
</dbReference>
<sequence>MSEQRVATETVTEAKPKKRRTRLLLMVVVPTLALLVGIAIYLHSGRIVETDNAYVKADKVRISPEVTGIISAVEVSENQHVNQGDVLFQIDPQPFKVAVAKASANLAQVKTDLAALKASYFEKKAELALAESRYAFAQSEERRQTDLLAKNYISGSQFDATKQNSDVARLQIQAVREDLKRIEESLGGRLDSPVEQHPNYMAAKAELESRELDLRRTTVVAPQTGIVHSIPLKGQYLPVGTTAMALVVDDNLWIEANYTETSLTYVQPGQQVQVFVDTYPGVEWLGVVESVSPATSAEFSILPAQNATGNWVKIAQRVPVRIRLEPNANAPKLRAGLSVITEIDTGHQRSLMGITL</sequence>